<dbReference type="InterPro" id="IPR013762">
    <property type="entry name" value="Integrase-like_cat_sf"/>
</dbReference>
<evidence type="ECO:0000256" key="3">
    <source>
        <dbReference type="ARBA" id="ARBA00023172"/>
    </source>
</evidence>
<comment type="similarity">
    <text evidence="1">Belongs to the 'phage' integrase family.</text>
</comment>
<reference evidence="5 6" key="1">
    <citation type="submission" date="2014-02" db="EMBL/GenBank/DDBJ databases">
        <authorList>
            <person name="Sears C."/>
            <person name="Carroll K."/>
            <person name="Sack B.R."/>
            <person name="Qadri F."/>
            <person name="Myers L.L."/>
            <person name="Chung G.-T."/>
            <person name="Escheverria P."/>
            <person name="Fraser C.M."/>
            <person name="Sadzewicz L."/>
            <person name="Shefchek K.A."/>
            <person name="Tallon L."/>
            <person name="Das S.P."/>
            <person name="Daugherty S."/>
            <person name="Mongodin E.F."/>
        </authorList>
    </citation>
    <scope>NUCLEOTIDE SEQUENCE [LARGE SCALE GENOMIC DNA]</scope>
    <source>
        <strain evidence="6">3998T(B)3</strain>
    </source>
</reference>
<dbReference type="Gene3D" id="1.10.443.10">
    <property type="entry name" value="Intergrase catalytic core"/>
    <property type="match status" value="1"/>
</dbReference>
<dbReference type="InterPro" id="IPR050090">
    <property type="entry name" value="Tyrosine_recombinase_XerCD"/>
</dbReference>
<feature type="domain" description="Tyr recombinase" evidence="4">
    <location>
        <begin position="197"/>
        <end position="363"/>
    </location>
</feature>
<dbReference type="Gene3D" id="1.10.150.130">
    <property type="match status" value="1"/>
</dbReference>
<evidence type="ECO:0000256" key="1">
    <source>
        <dbReference type="ARBA" id="ARBA00008857"/>
    </source>
</evidence>
<keyword evidence="3" id="KW-0233">DNA recombination</keyword>
<proteinExistence type="inferred from homology"/>
<evidence type="ECO:0000259" key="4">
    <source>
        <dbReference type="PROSITE" id="PS51898"/>
    </source>
</evidence>
<dbReference type="CDD" id="cd01185">
    <property type="entry name" value="INTN1_C_like"/>
    <property type="match status" value="1"/>
</dbReference>
<sequence length="372" mass="43464">MSKCKTVTLRKRKIKNGTQYSLCLDYYPGYRDNVTMRVITREALGIYIFAKPANQQERDFNARMMKKAVILRNQRYEAIFNENNGFFDKTKMKGDFLAYFKGLADRKNIKWQHVYKHFQRFVNGKCTFEEVDVDLCRKFMEYLLDAPQSIHTNQKLHINSAAGYWSTFRAVLHTAYRDRKIKENPNGFLDRIECIPTIREHLSQEELIRLAETPCEEEVLKKAFLFACLTGLRKSDIRQLTWQQIQPYTNGRMFVTTRMQKTKEIVHNPISDEAYGLLGERGEGLIFEDFKDKMLQGPLQRWLTAAGITKKIPFHCPRHSFGSLHVEMGTDMAVIQAYLGHKNITTTQIYSKIAAQQMCQVVDKITLKRKEA</sequence>
<dbReference type="InterPro" id="IPR002104">
    <property type="entry name" value="Integrase_catalytic"/>
</dbReference>
<dbReference type="GO" id="GO:0015074">
    <property type="term" value="P:DNA integration"/>
    <property type="evidence" value="ECO:0007669"/>
    <property type="project" value="InterPro"/>
</dbReference>
<dbReference type="SUPFAM" id="SSF56349">
    <property type="entry name" value="DNA breaking-rejoining enzymes"/>
    <property type="match status" value="1"/>
</dbReference>
<dbReference type="GO" id="GO:0006310">
    <property type="term" value="P:DNA recombination"/>
    <property type="evidence" value="ECO:0007669"/>
    <property type="project" value="UniProtKB-KW"/>
</dbReference>
<dbReference type="RefSeq" id="WP_042971253.1">
    <property type="nucleotide sequence ID" value="NZ_JGDB01000051.1"/>
</dbReference>
<dbReference type="PANTHER" id="PTHR30349">
    <property type="entry name" value="PHAGE INTEGRASE-RELATED"/>
    <property type="match status" value="1"/>
</dbReference>
<dbReference type="InterPro" id="IPR025269">
    <property type="entry name" value="SAM-like_dom"/>
</dbReference>
<organism evidence="5 6">
    <name type="scientific">Bacteroides fragilis str. 3998T(B)3</name>
    <dbReference type="NCBI Taxonomy" id="1339316"/>
    <lineage>
        <taxon>Bacteria</taxon>
        <taxon>Pseudomonadati</taxon>
        <taxon>Bacteroidota</taxon>
        <taxon>Bacteroidia</taxon>
        <taxon>Bacteroidales</taxon>
        <taxon>Bacteroidaceae</taxon>
        <taxon>Bacteroides</taxon>
    </lineage>
</organism>
<dbReference type="InterPro" id="IPR011010">
    <property type="entry name" value="DNA_brk_join_enz"/>
</dbReference>
<dbReference type="Proteomes" id="UP000020773">
    <property type="component" value="Unassembled WGS sequence"/>
</dbReference>
<evidence type="ECO:0000313" key="5">
    <source>
        <dbReference type="EMBL" id="EXY91458.1"/>
    </source>
</evidence>
<dbReference type="PROSITE" id="PS51898">
    <property type="entry name" value="TYR_RECOMBINASE"/>
    <property type="match status" value="1"/>
</dbReference>
<dbReference type="PATRIC" id="fig|1339316.3.peg.1771"/>
<dbReference type="EMBL" id="JGDB01000051">
    <property type="protein sequence ID" value="EXY91458.1"/>
    <property type="molecule type" value="Genomic_DNA"/>
</dbReference>
<dbReference type="GO" id="GO:0003677">
    <property type="term" value="F:DNA binding"/>
    <property type="evidence" value="ECO:0007669"/>
    <property type="project" value="UniProtKB-KW"/>
</dbReference>
<dbReference type="AlphaFoldDB" id="A0A015VZL5"/>
<comment type="caution">
    <text evidence="5">The sequence shown here is derived from an EMBL/GenBank/DDBJ whole genome shotgun (WGS) entry which is preliminary data.</text>
</comment>
<dbReference type="Pfam" id="PF13102">
    <property type="entry name" value="Phage_int_SAM_5"/>
    <property type="match status" value="1"/>
</dbReference>
<protein>
    <submittedName>
        <fullName evidence="5">Phage integrase family protein</fullName>
    </submittedName>
</protein>
<evidence type="ECO:0000256" key="2">
    <source>
        <dbReference type="ARBA" id="ARBA00023125"/>
    </source>
</evidence>
<accession>A0A015VZL5</accession>
<dbReference type="InterPro" id="IPR010998">
    <property type="entry name" value="Integrase_recombinase_N"/>
</dbReference>
<gene>
    <name evidence="5" type="ORF">M125_1831</name>
</gene>
<keyword evidence="2" id="KW-0238">DNA-binding</keyword>
<evidence type="ECO:0000313" key="6">
    <source>
        <dbReference type="Proteomes" id="UP000020773"/>
    </source>
</evidence>
<name>A0A015VZL5_BACFG</name>
<dbReference type="PANTHER" id="PTHR30349:SF64">
    <property type="entry name" value="PROPHAGE INTEGRASE INTD-RELATED"/>
    <property type="match status" value="1"/>
</dbReference>
<dbReference type="Pfam" id="PF00589">
    <property type="entry name" value="Phage_integrase"/>
    <property type="match status" value="1"/>
</dbReference>